<keyword evidence="1" id="KW-0812">Transmembrane</keyword>
<dbReference type="RefSeq" id="WP_038086955.1">
    <property type="nucleotide sequence ID" value="NZ_JMIR01000010.1"/>
</dbReference>
<dbReference type="STRING" id="1157490.EL26_09170"/>
<evidence type="ECO:0000313" key="3">
    <source>
        <dbReference type="Proteomes" id="UP000027931"/>
    </source>
</evidence>
<feature type="transmembrane region" description="Helical" evidence="1">
    <location>
        <begin position="82"/>
        <end position="103"/>
    </location>
</feature>
<dbReference type="AlphaFoldDB" id="A0A074MCH6"/>
<comment type="caution">
    <text evidence="2">The sequence shown here is derived from an EMBL/GenBank/DDBJ whole genome shotgun (WGS) entry which is preliminary data.</text>
</comment>
<reference evidence="2 3" key="1">
    <citation type="journal article" date="2013" name="Int. J. Syst. Evol. Microbiol.">
        <title>Tumebacillus flagellatus sp. nov., an alpha-amylase/pullulanase-producing bacterium isolated from cassava wastewater.</title>
        <authorList>
            <person name="Wang Q."/>
            <person name="Xie N."/>
            <person name="Qin Y."/>
            <person name="Shen N."/>
            <person name="Zhu J."/>
            <person name="Mi H."/>
            <person name="Huang R."/>
        </authorList>
    </citation>
    <scope>NUCLEOTIDE SEQUENCE [LARGE SCALE GENOMIC DNA]</scope>
    <source>
        <strain evidence="2 3">GST4</strain>
    </source>
</reference>
<keyword evidence="3" id="KW-1185">Reference proteome</keyword>
<feature type="transmembrane region" description="Helical" evidence="1">
    <location>
        <begin position="12"/>
        <end position="32"/>
    </location>
</feature>
<accession>A0A074MCH6</accession>
<evidence type="ECO:0000313" key="2">
    <source>
        <dbReference type="EMBL" id="KEO83572.1"/>
    </source>
</evidence>
<proteinExistence type="predicted"/>
<sequence length="107" mass="11505">MPFFSTVVLDFFVALGIVIGGSVVGALGAFLMHHPPMNSMLKLAEQLKIWALVSALGGTFDTLKLIDNGVLDLQLGGIVKQFCYVIAAFLGCNAGFYIVKWLVGDIR</sequence>
<name>A0A074MCH6_9BACL</name>
<dbReference type="InterPro" id="IPR025689">
    <property type="entry name" value="Spore_YtrH"/>
</dbReference>
<dbReference type="EMBL" id="JMIR01000010">
    <property type="protein sequence ID" value="KEO83572.1"/>
    <property type="molecule type" value="Genomic_DNA"/>
</dbReference>
<keyword evidence="1" id="KW-0472">Membrane</keyword>
<dbReference type="OrthoDB" id="2381692at2"/>
<dbReference type="Pfam" id="PF14034">
    <property type="entry name" value="Spore_YtrH"/>
    <property type="match status" value="1"/>
</dbReference>
<keyword evidence="1" id="KW-1133">Transmembrane helix</keyword>
<gene>
    <name evidence="2" type="ORF">EL26_09170</name>
</gene>
<protein>
    <submittedName>
        <fullName evidence="2">Sporulation protein</fullName>
    </submittedName>
</protein>
<evidence type="ECO:0000256" key="1">
    <source>
        <dbReference type="SAM" id="Phobius"/>
    </source>
</evidence>
<organism evidence="2 3">
    <name type="scientific">Tumebacillus flagellatus</name>
    <dbReference type="NCBI Taxonomy" id="1157490"/>
    <lineage>
        <taxon>Bacteria</taxon>
        <taxon>Bacillati</taxon>
        <taxon>Bacillota</taxon>
        <taxon>Bacilli</taxon>
        <taxon>Bacillales</taxon>
        <taxon>Alicyclobacillaceae</taxon>
        <taxon>Tumebacillus</taxon>
    </lineage>
</organism>
<dbReference type="Proteomes" id="UP000027931">
    <property type="component" value="Unassembled WGS sequence"/>
</dbReference>
<dbReference type="eggNOG" id="ENOG50330BE">
    <property type="taxonomic scope" value="Bacteria"/>
</dbReference>